<accession>A0A0F9FH45</accession>
<name>A0A0F9FH45_9ZZZZ</name>
<sequence length="99" mass="11163">MGGEKGKPKEEKSIYRQSLARVKQLLDQSGLPWPSKPADYGEEYEFPADITKLSPQHLGRLQSRLAGWDGYVQRLLALADIDLDLLQNSFDITLAEKMS</sequence>
<comment type="caution">
    <text evidence="1">The sequence shown here is derived from an EMBL/GenBank/DDBJ whole genome shotgun (WGS) entry which is preliminary data.</text>
</comment>
<gene>
    <name evidence="1" type="ORF">LCGC14_2243910</name>
</gene>
<feature type="non-terminal residue" evidence="1">
    <location>
        <position position="99"/>
    </location>
</feature>
<proteinExistence type="predicted"/>
<dbReference type="AlphaFoldDB" id="A0A0F9FH45"/>
<evidence type="ECO:0000313" key="1">
    <source>
        <dbReference type="EMBL" id="KKL56585.1"/>
    </source>
</evidence>
<reference evidence="1" key="1">
    <citation type="journal article" date="2015" name="Nature">
        <title>Complex archaea that bridge the gap between prokaryotes and eukaryotes.</title>
        <authorList>
            <person name="Spang A."/>
            <person name="Saw J.H."/>
            <person name="Jorgensen S.L."/>
            <person name="Zaremba-Niedzwiedzka K."/>
            <person name="Martijn J."/>
            <person name="Lind A.E."/>
            <person name="van Eijk R."/>
            <person name="Schleper C."/>
            <person name="Guy L."/>
            <person name="Ettema T.J."/>
        </authorList>
    </citation>
    <scope>NUCLEOTIDE SEQUENCE</scope>
</reference>
<dbReference type="EMBL" id="LAZR01030441">
    <property type="protein sequence ID" value="KKL56585.1"/>
    <property type="molecule type" value="Genomic_DNA"/>
</dbReference>
<organism evidence="1">
    <name type="scientific">marine sediment metagenome</name>
    <dbReference type="NCBI Taxonomy" id="412755"/>
    <lineage>
        <taxon>unclassified sequences</taxon>
        <taxon>metagenomes</taxon>
        <taxon>ecological metagenomes</taxon>
    </lineage>
</organism>
<protein>
    <submittedName>
        <fullName evidence="1">Uncharacterized protein</fullName>
    </submittedName>
</protein>